<dbReference type="GeneID" id="20810966"/>
<dbReference type="AlphaFoldDB" id="W4GBM1"/>
<dbReference type="RefSeq" id="XP_009833368.1">
    <property type="nucleotide sequence ID" value="XM_009835066.1"/>
</dbReference>
<gene>
    <name evidence="1" type="ORF">H257_08970</name>
</gene>
<organism evidence="1">
    <name type="scientific">Aphanomyces astaci</name>
    <name type="common">Crayfish plague agent</name>
    <dbReference type="NCBI Taxonomy" id="112090"/>
    <lineage>
        <taxon>Eukaryota</taxon>
        <taxon>Sar</taxon>
        <taxon>Stramenopiles</taxon>
        <taxon>Oomycota</taxon>
        <taxon>Saprolegniomycetes</taxon>
        <taxon>Saprolegniales</taxon>
        <taxon>Verrucalvaceae</taxon>
        <taxon>Aphanomyces</taxon>
    </lineage>
</organism>
<dbReference type="VEuPathDB" id="FungiDB:H257_08970"/>
<evidence type="ECO:0000313" key="1">
    <source>
        <dbReference type="EMBL" id="ETV77062.1"/>
    </source>
</evidence>
<reference evidence="1" key="1">
    <citation type="submission" date="2013-12" db="EMBL/GenBank/DDBJ databases">
        <title>The Genome Sequence of Aphanomyces astaci APO3.</title>
        <authorList>
            <consortium name="The Broad Institute Genomics Platform"/>
            <person name="Russ C."/>
            <person name="Tyler B."/>
            <person name="van West P."/>
            <person name="Dieguez-Uribeondo J."/>
            <person name="Young S.K."/>
            <person name="Zeng Q."/>
            <person name="Gargeya S."/>
            <person name="Fitzgerald M."/>
            <person name="Abouelleil A."/>
            <person name="Alvarado L."/>
            <person name="Chapman S.B."/>
            <person name="Gainer-Dewar J."/>
            <person name="Goldberg J."/>
            <person name="Griggs A."/>
            <person name="Gujja S."/>
            <person name="Hansen M."/>
            <person name="Howarth C."/>
            <person name="Imamovic A."/>
            <person name="Ireland A."/>
            <person name="Larimer J."/>
            <person name="McCowan C."/>
            <person name="Murphy C."/>
            <person name="Pearson M."/>
            <person name="Poon T.W."/>
            <person name="Priest M."/>
            <person name="Roberts A."/>
            <person name="Saif S."/>
            <person name="Shea T."/>
            <person name="Sykes S."/>
            <person name="Wortman J."/>
            <person name="Nusbaum C."/>
            <person name="Birren B."/>
        </authorList>
    </citation>
    <scope>NUCLEOTIDE SEQUENCE [LARGE SCALE GENOMIC DNA]</scope>
    <source>
        <strain evidence="1">APO3</strain>
    </source>
</reference>
<sequence length="111" mass="12893">MSYALYPTPVPFIPLPTPPTRKRRADIITQMLYRSYDAQFKVATSDVFNALAMKIERILSRAFPNDDDDDLSPDVLESRLKYVIERILYSKESVALQPNNFTLDEFVKFEL</sequence>
<name>W4GBM1_APHAT</name>
<protein>
    <submittedName>
        <fullName evidence="1">Uncharacterized protein</fullName>
    </submittedName>
</protein>
<dbReference type="OrthoDB" id="62666at2759"/>
<accession>W4GBM1</accession>
<proteinExistence type="predicted"/>
<dbReference type="EMBL" id="KI913134">
    <property type="protein sequence ID" value="ETV77062.1"/>
    <property type="molecule type" value="Genomic_DNA"/>
</dbReference>